<keyword evidence="3" id="KW-1185">Reference proteome</keyword>
<feature type="region of interest" description="Disordered" evidence="1">
    <location>
        <begin position="1"/>
        <end position="23"/>
    </location>
</feature>
<evidence type="ECO:0000313" key="3">
    <source>
        <dbReference type="Proteomes" id="UP000179807"/>
    </source>
</evidence>
<dbReference type="AlphaFoldDB" id="A0A1J4K5C6"/>
<proteinExistence type="predicted"/>
<reference evidence="2" key="1">
    <citation type="submission" date="2016-10" db="EMBL/GenBank/DDBJ databases">
        <authorList>
            <person name="Benchimol M."/>
            <person name="Almeida L.G."/>
            <person name="Vasconcelos A.T."/>
            <person name="Perreira-Neves A."/>
            <person name="Rosa I.A."/>
            <person name="Tasca T."/>
            <person name="Bogo M.R."/>
            <person name="de Souza W."/>
        </authorList>
    </citation>
    <scope>NUCLEOTIDE SEQUENCE [LARGE SCALE GENOMIC DNA]</scope>
    <source>
        <strain evidence="2">K</strain>
    </source>
</reference>
<accession>A0A1J4K5C6</accession>
<dbReference type="InterPro" id="IPR016024">
    <property type="entry name" value="ARM-type_fold"/>
</dbReference>
<dbReference type="EMBL" id="MLAK01000738">
    <property type="protein sequence ID" value="OHT06072.1"/>
    <property type="molecule type" value="Genomic_DNA"/>
</dbReference>
<sequence length="552" mass="66634">MFYKDDTLLPKAPKNPTYMDNEQAGTNKEKIPLNLLKYEQDLFHFFHEKQFDSLISTISELRDQIITDKYVLPSNYNLQKLNHFFLELFDPMMHPELLYIMLPFTCAWTYLQSPEDIEIYAFPKFIDYLLYLIFNQSTDPNYDKCINYQLTAMALLSNLINDSENAARIFMEKDPIPQFIQIYNNPLNYYEIFFKEDDIQFQITLLMENFVNHYKAHTNSLFYPPIKDFFHSFTHRLAHDFYYTTKKEFAFLQKFVFSSLDNAICFIHYWRFCESNIRDYFEYFENLTEARIIPIFKILKFIFNSYNCFPEEWKIFIKEQFASQIAIDPIIRYLYTPGLSMEFTIAFLEFIKPLIEITHDTTIVFINENSKGFRILESYIANEPYKIKILTLNVYLTIFNIQSNYYPKAILNNHLIECFLELFDSDDDSLILRTLQIFESIQQRGLEFDDFTEFMYERFIETNFYDIVSDLEYVQDQNTDIIEQCHAIISNKEQIENKIDRIKFAKVMKERDELDPFKLLDFQMTLSDYSEDEEMNCYSRQAYQFRYTDIIY</sequence>
<protein>
    <submittedName>
        <fullName evidence="2">Uncharacterized protein</fullName>
    </submittedName>
</protein>
<comment type="caution">
    <text evidence="2">The sequence shown here is derived from an EMBL/GenBank/DDBJ whole genome shotgun (WGS) entry which is preliminary data.</text>
</comment>
<dbReference type="Proteomes" id="UP000179807">
    <property type="component" value="Unassembled WGS sequence"/>
</dbReference>
<organism evidence="2 3">
    <name type="scientific">Tritrichomonas foetus</name>
    <dbReference type="NCBI Taxonomy" id="1144522"/>
    <lineage>
        <taxon>Eukaryota</taxon>
        <taxon>Metamonada</taxon>
        <taxon>Parabasalia</taxon>
        <taxon>Tritrichomonadida</taxon>
        <taxon>Tritrichomonadidae</taxon>
        <taxon>Tritrichomonas</taxon>
    </lineage>
</organism>
<dbReference type="RefSeq" id="XP_068359208.1">
    <property type="nucleotide sequence ID" value="XM_068492681.1"/>
</dbReference>
<name>A0A1J4K5C6_9EUKA</name>
<dbReference type="VEuPathDB" id="TrichDB:TRFO_05731"/>
<evidence type="ECO:0000313" key="2">
    <source>
        <dbReference type="EMBL" id="OHT06072.1"/>
    </source>
</evidence>
<dbReference type="GeneID" id="94827385"/>
<evidence type="ECO:0000256" key="1">
    <source>
        <dbReference type="SAM" id="MobiDB-lite"/>
    </source>
</evidence>
<dbReference type="SUPFAM" id="SSF48371">
    <property type="entry name" value="ARM repeat"/>
    <property type="match status" value="1"/>
</dbReference>
<gene>
    <name evidence="2" type="ORF">TRFO_05731</name>
</gene>